<evidence type="ECO:0000313" key="8">
    <source>
        <dbReference type="EMBL" id="ONH32786.1"/>
    </source>
</evidence>
<feature type="transmembrane region" description="Helical" evidence="7">
    <location>
        <begin position="181"/>
        <end position="207"/>
    </location>
</feature>
<dbReference type="InterPro" id="IPR002033">
    <property type="entry name" value="TatC"/>
</dbReference>
<evidence type="ECO:0000256" key="4">
    <source>
        <dbReference type="ARBA" id="ARBA00022989"/>
    </source>
</evidence>
<name>A0A1V2IK10_9ACTN</name>
<dbReference type="GO" id="GO:0043953">
    <property type="term" value="P:protein transport by the Tat complex"/>
    <property type="evidence" value="ECO:0007669"/>
    <property type="project" value="UniProtKB-UniRule"/>
</dbReference>
<dbReference type="PANTHER" id="PTHR30371">
    <property type="entry name" value="SEC-INDEPENDENT PROTEIN TRANSLOCASE PROTEIN TATC"/>
    <property type="match status" value="1"/>
</dbReference>
<dbReference type="GO" id="GO:0033281">
    <property type="term" value="C:TAT protein transport complex"/>
    <property type="evidence" value="ECO:0007669"/>
    <property type="project" value="UniProtKB-UniRule"/>
</dbReference>
<dbReference type="HAMAP" id="MF_00902">
    <property type="entry name" value="TatC"/>
    <property type="match status" value="1"/>
</dbReference>
<feature type="transmembrane region" description="Helical" evidence="7">
    <location>
        <begin position="40"/>
        <end position="57"/>
    </location>
</feature>
<feature type="transmembrane region" description="Helical" evidence="7">
    <location>
        <begin position="219"/>
        <end position="235"/>
    </location>
</feature>
<protein>
    <recommendedName>
        <fullName evidence="7">Sec-independent protein translocase protein TatC</fullName>
    </recommendedName>
</protein>
<keyword evidence="4 7" id="KW-1133">Transmembrane helix</keyword>
<feature type="transmembrane region" description="Helical" evidence="7">
    <location>
        <begin position="135"/>
        <end position="157"/>
    </location>
</feature>
<comment type="caution">
    <text evidence="8">The sequence shown here is derived from an EMBL/GenBank/DDBJ whole genome shotgun (WGS) entry which is preliminary data.</text>
</comment>
<dbReference type="AlphaFoldDB" id="A0A1V2IK10"/>
<keyword evidence="5 7" id="KW-0811">Translocation</keyword>
<dbReference type="Pfam" id="PF00902">
    <property type="entry name" value="TatC"/>
    <property type="match status" value="1"/>
</dbReference>
<dbReference type="NCBIfam" id="TIGR00945">
    <property type="entry name" value="tatC"/>
    <property type="match status" value="1"/>
</dbReference>
<dbReference type="GO" id="GO:0065002">
    <property type="term" value="P:intracellular protein transmembrane transport"/>
    <property type="evidence" value="ECO:0007669"/>
    <property type="project" value="TreeGrafter"/>
</dbReference>
<proteinExistence type="inferred from homology"/>
<evidence type="ECO:0000256" key="1">
    <source>
        <dbReference type="ARBA" id="ARBA00004141"/>
    </source>
</evidence>
<evidence type="ECO:0000256" key="3">
    <source>
        <dbReference type="ARBA" id="ARBA00022927"/>
    </source>
</evidence>
<dbReference type="EMBL" id="MOMC01000008">
    <property type="protein sequence ID" value="ONH32786.1"/>
    <property type="molecule type" value="Genomic_DNA"/>
</dbReference>
<organism evidence="8 9">
    <name type="scientific">Pseudofrankia asymbiotica</name>
    <dbReference type="NCBI Taxonomy" id="1834516"/>
    <lineage>
        <taxon>Bacteria</taxon>
        <taxon>Bacillati</taxon>
        <taxon>Actinomycetota</taxon>
        <taxon>Actinomycetes</taxon>
        <taxon>Frankiales</taxon>
        <taxon>Frankiaceae</taxon>
        <taxon>Pseudofrankia</taxon>
    </lineage>
</organism>
<keyword evidence="2 7" id="KW-0812">Transmembrane</keyword>
<keyword evidence="3 7" id="KW-0653">Protein transport</keyword>
<sequence length="337" mass="37170">MPGIPSPRRLATSVNHRRTRTVEDSRMPLTEHLRELRNRLFKSVLAFLAALVVAFVFKNSIMHFLTGPYCDLPAKLRAQQAGANCQLYFFDITGAFMIELKVAAIAAAVLSAPVWLYQLWSFITPGLHQHERRWSLTFVSVSLVLFAVGGVFAYLTLETGLRLLLGFGGEHLVSLLSAEKYLSYVIAMLLIFGISFEVPLLICLLNLAGLVTTKRLRSWRRAEIFLTFVFAAIVTPSQDPFTMLALGMPMIILYEVALFIGWLNDRRKKLRGDTSVYSDLDDDAASPLGFDDSGEARRMAALTAQAQQDGRAGRKARKELAALAQAGGPADSAGDAT</sequence>
<dbReference type="Proteomes" id="UP000188929">
    <property type="component" value="Unassembled WGS sequence"/>
</dbReference>
<dbReference type="OrthoDB" id="9777044at2"/>
<reference evidence="9" key="1">
    <citation type="submission" date="2016-10" db="EMBL/GenBank/DDBJ databases">
        <title>Frankia sp. NRRL B-16386 Genome sequencing.</title>
        <authorList>
            <person name="Ghodhbane-Gtari F."/>
            <person name="Swanson E."/>
            <person name="Gueddou A."/>
            <person name="Hezbri K."/>
            <person name="Ktari K."/>
            <person name="Nouioui I."/>
            <person name="Morris K."/>
            <person name="Simpson S."/>
            <person name="Abebe-Akele F."/>
            <person name="Thomas K."/>
            <person name="Gtari M."/>
            <person name="Tisa L.S."/>
        </authorList>
    </citation>
    <scope>NUCLEOTIDE SEQUENCE [LARGE SCALE GENOMIC DNA]</scope>
    <source>
        <strain evidence="9">NRRL B-16386</strain>
    </source>
</reference>
<comment type="subcellular location">
    <subcellularLocation>
        <location evidence="7">Cell membrane</location>
        <topology evidence="7">Multi-pass membrane protein</topology>
    </subcellularLocation>
    <subcellularLocation>
        <location evidence="1">Membrane</location>
        <topology evidence="1">Multi-pass membrane protein</topology>
    </subcellularLocation>
</comment>
<gene>
    <name evidence="7" type="primary">tatC</name>
    <name evidence="8" type="ORF">BL253_03325</name>
</gene>
<keyword evidence="7" id="KW-1003">Cell membrane</keyword>
<dbReference type="PRINTS" id="PR01840">
    <property type="entry name" value="TATCFAMILY"/>
</dbReference>
<comment type="subunit">
    <text evidence="7">The Tat system comprises two distinct complexes: a TatABC complex, containing multiple copies of TatA, TatB and TatC subunits, and a separate TatA complex, containing only TatA subunits. Substrates initially bind to the TatABC complex, which probably triggers association of the separate TatA complex to form the active translocon.</text>
</comment>
<dbReference type="PANTHER" id="PTHR30371:SF0">
    <property type="entry name" value="SEC-INDEPENDENT PROTEIN TRANSLOCASE PROTEIN TATC, CHLOROPLASTIC-RELATED"/>
    <property type="match status" value="1"/>
</dbReference>
<keyword evidence="6 7" id="KW-0472">Membrane</keyword>
<evidence type="ECO:0000256" key="7">
    <source>
        <dbReference type="HAMAP-Rule" id="MF_00902"/>
    </source>
</evidence>
<dbReference type="GO" id="GO:0009977">
    <property type="term" value="F:proton motive force dependent protein transmembrane transporter activity"/>
    <property type="evidence" value="ECO:0007669"/>
    <property type="project" value="TreeGrafter"/>
</dbReference>
<evidence type="ECO:0000256" key="5">
    <source>
        <dbReference type="ARBA" id="ARBA00023010"/>
    </source>
</evidence>
<comment type="function">
    <text evidence="7">Part of the twin-arginine translocation (Tat) system that transports large folded proteins containing a characteristic twin-arginine motif in their signal peptide across membranes. Together with TatB, TatC is part of a receptor directly interacting with Tat signal peptides.</text>
</comment>
<evidence type="ECO:0000313" key="9">
    <source>
        <dbReference type="Proteomes" id="UP000188929"/>
    </source>
</evidence>
<feature type="transmembrane region" description="Helical" evidence="7">
    <location>
        <begin position="102"/>
        <end position="123"/>
    </location>
</feature>
<feature type="transmembrane region" description="Helical" evidence="7">
    <location>
        <begin position="241"/>
        <end position="263"/>
    </location>
</feature>
<comment type="similarity">
    <text evidence="7">Belongs to the TatC family.</text>
</comment>
<evidence type="ECO:0000256" key="6">
    <source>
        <dbReference type="ARBA" id="ARBA00023136"/>
    </source>
</evidence>
<dbReference type="STRING" id="1834516.BL253_03325"/>
<keyword evidence="9" id="KW-1185">Reference proteome</keyword>
<dbReference type="RefSeq" id="WP_076813732.1">
    <property type="nucleotide sequence ID" value="NZ_MOMC01000008.1"/>
</dbReference>
<keyword evidence="7" id="KW-0813">Transport</keyword>
<accession>A0A1V2IK10</accession>
<evidence type="ECO:0000256" key="2">
    <source>
        <dbReference type="ARBA" id="ARBA00022692"/>
    </source>
</evidence>